<organism evidence="1">
    <name type="scientific">Vibrio cyclitrophicus</name>
    <dbReference type="NCBI Taxonomy" id="47951"/>
    <lineage>
        <taxon>Bacteria</taxon>
        <taxon>Pseudomonadati</taxon>
        <taxon>Pseudomonadota</taxon>
        <taxon>Gammaproteobacteria</taxon>
        <taxon>Vibrionales</taxon>
        <taxon>Vibrionaceae</taxon>
        <taxon>Vibrio</taxon>
    </lineage>
</organism>
<dbReference type="AlphaFoldDB" id="A0A7Z1MIU8"/>
<sequence>MNKLLALFILSSPPQTTSEDAANDIEQSIACSVYALVAATHVPVKSLKIQWREKSIGWSISANQSGASEHDHALMSEKTFEQFEELTEGERLAAASYHYRNGGCS</sequence>
<reference evidence="1" key="1">
    <citation type="submission" date="2016-07" db="EMBL/GenBank/DDBJ databases">
        <authorList>
            <person name="Kauffman K."/>
            <person name="Arevalo P."/>
            <person name="Polz M.F."/>
        </authorList>
    </citation>
    <scope>NUCLEOTIDE SEQUENCE</scope>
    <source>
        <strain evidence="1">10N.222.46.E12</strain>
    </source>
</reference>
<accession>A0A7Z1MIU8</accession>
<dbReference type="EMBL" id="MDBS01000029">
    <property type="protein sequence ID" value="PMP29110.1"/>
    <property type="molecule type" value="Genomic_DNA"/>
</dbReference>
<reference evidence="1" key="2">
    <citation type="journal article" date="2018" name="Nature">
        <title>A major lineage of non-tailed dsDNA viruses as unrecognized killers of marine bacteria.</title>
        <authorList>
            <person name="Kauffman K.M."/>
            <person name="Hussain F.A."/>
            <person name="Yang J."/>
            <person name="Arevalo P."/>
            <person name="Brown J.M."/>
            <person name="Chang W.K."/>
            <person name="VanInsberghe D."/>
            <person name="Elsherbini J."/>
            <person name="Sharma R.S."/>
            <person name="Cutler M.B."/>
            <person name="Kelly L."/>
            <person name="Polz M.F."/>
        </authorList>
    </citation>
    <scope>NUCLEOTIDE SEQUENCE</scope>
    <source>
        <strain evidence="1">10N.222.46.E12</strain>
    </source>
</reference>
<comment type="caution">
    <text evidence="1">The sequence shown here is derived from an EMBL/GenBank/DDBJ whole genome shotgun (WGS) entry which is preliminary data.</text>
</comment>
<dbReference type="RefSeq" id="WP_102387466.1">
    <property type="nucleotide sequence ID" value="NZ_CP170590.1"/>
</dbReference>
<gene>
    <name evidence="1" type="ORF">BCS90_19140</name>
</gene>
<name>A0A7Z1MIU8_9VIBR</name>
<protein>
    <submittedName>
        <fullName evidence="1">Uncharacterized protein</fullName>
    </submittedName>
</protein>
<evidence type="ECO:0000313" key="1">
    <source>
        <dbReference type="EMBL" id="PMP29110.1"/>
    </source>
</evidence>
<proteinExistence type="predicted"/>